<dbReference type="EMBL" id="JBFNXQ010000114">
    <property type="protein sequence ID" value="MEX5721244.1"/>
    <property type="molecule type" value="Genomic_DNA"/>
</dbReference>
<reference evidence="2 3" key="1">
    <citation type="submission" date="2024-06" db="EMBL/GenBank/DDBJ databases">
        <title>Draft genome sequence of Geodermatophilus badlandi, a novel member of the Geodermatophilaceae isolated from badland sedimentary rocks in the Red desert, Wyoming, USA.</title>
        <authorList>
            <person name="Ben Tekaya S."/>
            <person name="Nouioui I."/>
            <person name="Flores G.M."/>
            <person name="Shaal M.N."/>
            <person name="Bredoire F."/>
            <person name="Basile F."/>
            <person name="Van Diepen L."/>
            <person name="Ward N.L."/>
        </authorList>
    </citation>
    <scope>NUCLEOTIDE SEQUENCE [LARGE SCALE GENOMIC DNA]</scope>
    <source>
        <strain evidence="2 3">WL48A</strain>
    </source>
</reference>
<evidence type="ECO:0000313" key="3">
    <source>
        <dbReference type="Proteomes" id="UP001560045"/>
    </source>
</evidence>
<protein>
    <submittedName>
        <fullName evidence="2">DLW-39 family protein</fullName>
    </submittedName>
</protein>
<dbReference type="InterPro" id="IPR047990">
    <property type="entry name" value="DLW39-like"/>
</dbReference>
<comment type="caution">
    <text evidence="2">The sequence shown here is derived from an EMBL/GenBank/DDBJ whole genome shotgun (WGS) entry which is preliminary data.</text>
</comment>
<dbReference type="Proteomes" id="UP001560045">
    <property type="component" value="Unassembled WGS sequence"/>
</dbReference>
<evidence type="ECO:0000256" key="1">
    <source>
        <dbReference type="SAM" id="MobiDB-lite"/>
    </source>
</evidence>
<organism evidence="2 3">
    <name type="scientific">Geodermatophilus maliterrae</name>
    <dbReference type="NCBI Taxonomy" id="3162531"/>
    <lineage>
        <taxon>Bacteria</taxon>
        <taxon>Bacillati</taxon>
        <taxon>Actinomycetota</taxon>
        <taxon>Actinomycetes</taxon>
        <taxon>Geodermatophilales</taxon>
        <taxon>Geodermatophilaceae</taxon>
        <taxon>Geodermatophilus</taxon>
    </lineage>
</organism>
<dbReference type="NCBIfam" id="NF038356">
    <property type="entry name" value="actino_DLW39"/>
    <property type="match status" value="1"/>
</dbReference>
<dbReference type="RefSeq" id="WP_204692285.1">
    <property type="nucleotide sequence ID" value="NZ_JBFNXQ010000114.1"/>
</dbReference>
<keyword evidence="3" id="KW-1185">Reference proteome</keyword>
<evidence type="ECO:0000313" key="2">
    <source>
        <dbReference type="EMBL" id="MEX5721244.1"/>
    </source>
</evidence>
<feature type="region of interest" description="Disordered" evidence="1">
    <location>
        <begin position="26"/>
        <end position="50"/>
    </location>
</feature>
<feature type="compositionally biased region" description="Polar residues" evidence="1">
    <location>
        <begin position="39"/>
        <end position="50"/>
    </location>
</feature>
<gene>
    <name evidence="2" type="ORF">ABQ292_23085</name>
</gene>
<accession>A0ABV3XKY2</accession>
<sequence length="50" mass="4998">MLKKLALAAVAAAGVAAVRRRAGGGAGKAEADLWHEATSGPQAVSRPTTR</sequence>
<name>A0ABV3XKY2_9ACTN</name>
<proteinExistence type="predicted"/>